<comment type="caution">
    <text evidence="1">The sequence shown here is derived from an EMBL/GenBank/DDBJ whole genome shotgun (WGS) entry which is preliminary data.</text>
</comment>
<evidence type="ECO:0000313" key="2">
    <source>
        <dbReference type="Proteomes" id="UP001515641"/>
    </source>
</evidence>
<dbReference type="Proteomes" id="UP001515641">
    <property type="component" value="Unassembled WGS sequence"/>
</dbReference>
<keyword evidence="2" id="KW-1185">Reference proteome</keyword>
<evidence type="ECO:0000313" key="1">
    <source>
        <dbReference type="EMBL" id="NHR05336.1"/>
    </source>
</evidence>
<accession>A0ABX0L7J7</accession>
<sequence>MPNGDPSIAYPQICIRTNRTPEKTDMAPIIKKADEVANQFPPEDYINRSRAVMTHLTKEFGSGKFGHTWINVFHDRIGTNTPSSYSYREGKGYVKNNSQDSPTRKFHLQRCVHLKSPQKQIKILEQVIVPELNMASYFAGLAMGVPNADPQNGVYTPIHNCAWFGGIVWNVMMQEEHVFAQPFNGAAHANVWGMPFMKAVKSIYEPGMIAEGLKKAGSR</sequence>
<protein>
    <submittedName>
        <fullName evidence="1">Uncharacterized protein</fullName>
    </submittedName>
</protein>
<organism evidence="1 2">
    <name type="scientific">Chromobacterium fluminis</name>
    <dbReference type="NCBI Taxonomy" id="3044269"/>
    <lineage>
        <taxon>Bacteria</taxon>
        <taxon>Pseudomonadati</taxon>
        <taxon>Pseudomonadota</taxon>
        <taxon>Betaproteobacteria</taxon>
        <taxon>Neisseriales</taxon>
        <taxon>Chromobacteriaceae</taxon>
        <taxon>Chromobacterium</taxon>
    </lineage>
</organism>
<name>A0ABX0L7J7_9NEIS</name>
<dbReference type="EMBL" id="JAAOMA010000010">
    <property type="protein sequence ID" value="NHR05336.1"/>
    <property type="molecule type" value="Genomic_DNA"/>
</dbReference>
<reference evidence="1 2" key="1">
    <citation type="submission" date="2020-03" db="EMBL/GenBank/DDBJ databases">
        <title>Draft genome sequence of environmentally isolated cultures.</title>
        <authorList>
            <person name="Wilson H.S."/>
            <person name="De Leon M.E."/>
        </authorList>
    </citation>
    <scope>NUCLEOTIDE SEQUENCE [LARGE SCALE GENOMIC DNA]</scope>
    <source>
        <strain evidence="1 2">HSC-31F16</strain>
    </source>
</reference>
<gene>
    <name evidence="1" type="ORF">HA052_08985</name>
</gene>
<proteinExistence type="predicted"/>